<reference evidence="2" key="1">
    <citation type="journal article" date="2024" name="Proc. Natl. Acad. Sci. U.S.A.">
        <title>Extraordinary preservation of gene collinearity over three hundred million years revealed in homosporous lycophytes.</title>
        <authorList>
            <person name="Li C."/>
            <person name="Wickell D."/>
            <person name="Kuo L.Y."/>
            <person name="Chen X."/>
            <person name="Nie B."/>
            <person name="Liao X."/>
            <person name="Peng D."/>
            <person name="Ji J."/>
            <person name="Jenkins J."/>
            <person name="Williams M."/>
            <person name="Shu S."/>
            <person name="Plott C."/>
            <person name="Barry K."/>
            <person name="Rajasekar S."/>
            <person name="Grimwood J."/>
            <person name="Han X."/>
            <person name="Sun S."/>
            <person name="Hou Z."/>
            <person name="He W."/>
            <person name="Dai G."/>
            <person name="Sun C."/>
            <person name="Schmutz J."/>
            <person name="Leebens-Mack J.H."/>
            <person name="Li F.W."/>
            <person name="Wang L."/>
        </authorList>
    </citation>
    <scope>NUCLEOTIDE SEQUENCE [LARGE SCALE GENOMIC DNA]</scope>
    <source>
        <strain evidence="2">cv. PW_Plant_1</strain>
    </source>
</reference>
<evidence type="ECO:0000313" key="2">
    <source>
        <dbReference type="Proteomes" id="UP001162992"/>
    </source>
</evidence>
<protein>
    <submittedName>
        <fullName evidence="1">Uncharacterized protein</fullName>
    </submittedName>
</protein>
<keyword evidence="2" id="KW-1185">Reference proteome</keyword>
<comment type="caution">
    <text evidence="1">The sequence shown here is derived from an EMBL/GenBank/DDBJ whole genome shotgun (WGS) entry which is preliminary data.</text>
</comment>
<gene>
    <name evidence="1" type="ORF">O6H91_15G089200</name>
</gene>
<proteinExistence type="predicted"/>
<organism evidence="1 2">
    <name type="scientific">Diphasiastrum complanatum</name>
    <name type="common">Issler's clubmoss</name>
    <name type="synonym">Lycopodium complanatum</name>
    <dbReference type="NCBI Taxonomy" id="34168"/>
    <lineage>
        <taxon>Eukaryota</taxon>
        <taxon>Viridiplantae</taxon>
        <taxon>Streptophyta</taxon>
        <taxon>Embryophyta</taxon>
        <taxon>Tracheophyta</taxon>
        <taxon>Lycopodiopsida</taxon>
        <taxon>Lycopodiales</taxon>
        <taxon>Lycopodiaceae</taxon>
        <taxon>Lycopodioideae</taxon>
        <taxon>Diphasiastrum</taxon>
    </lineage>
</organism>
<evidence type="ECO:0000313" key="1">
    <source>
        <dbReference type="EMBL" id="KAJ7530320.1"/>
    </source>
</evidence>
<sequence>MAVKELMLASAFNSNAPLFLPASFVSTEDFSPDWWRLVHTSPAFRDYWIRERFVGLDADADADADADDYDDGDEDDLDLEELEVVDEFMDLQMQLEEMERAVEADLLLAGEGWFTYHAFSFLDKHFGGKC</sequence>
<dbReference type="Proteomes" id="UP001162992">
    <property type="component" value="Chromosome 15"/>
</dbReference>
<dbReference type="EMBL" id="CM055106">
    <property type="protein sequence ID" value="KAJ7530320.1"/>
    <property type="molecule type" value="Genomic_DNA"/>
</dbReference>
<name>A0ACC2BKM6_DIPCM</name>
<accession>A0ACC2BKM6</accession>